<protein>
    <submittedName>
        <fullName evidence="1">Replication protein</fullName>
    </submittedName>
</protein>
<dbReference type="EMBL" id="VFIP01000109">
    <property type="protein sequence ID" value="TWR77091.1"/>
    <property type="molecule type" value="Genomic_DNA"/>
</dbReference>
<evidence type="ECO:0000313" key="2">
    <source>
        <dbReference type="Proteomes" id="UP000317901"/>
    </source>
</evidence>
<proteinExistence type="predicted"/>
<reference evidence="1 2" key="1">
    <citation type="submission" date="2019-06" db="EMBL/GenBank/DDBJ databases">
        <title>Pseudomonas bimorpha sp. nov. isolated from bovine raw milk and skim milk concentrate.</title>
        <authorList>
            <person name="Hofmann K."/>
            <person name="Huptas C."/>
            <person name="Doll E."/>
            <person name="Scherer S."/>
            <person name="Wenning M."/>
        </authorList>
    </citation>
    <scope>NUCLEOTIDE SEQUENCE [LARGE SCALE GENOMIC DNA]</scope>
    <source>
        <strain evidence="1 2">DSM 108990</strain>
    </source>
</reference>
<gene>
    <name evidence="1" type="ORF">FJD37_23920</name>
</gene>
<evidence type="ECO:0000313" key="1">
    <source>
        <dbReference type="EMBL" id="TWR77091.1"/>
    </source>
</evidence>
<sequence length="87" mass="9865">MALEQPRDGLSDYSPNDVPWDIHRGQSDDVGGIYASALEFERYAARMSDCGGLLLFGWVLNPETSVNALRLRTAYFCRVRHCPVCQW</sequence>
<accession>A0A5C5PR52</accession>
<organism evidence="1 2">
    <name type="scientific">Pseudomonas saxonica</name>
    <dbReference type="NCBI Taxonomy" id="2600598"/>
    <lineage>
        <taxon>Bacteria</taxon>
        <taxon>Pseudomonadati</taxon>
        <taxon>Pseudomonadota</taxon>
        <taxon>Gammaproteobacteria</taxon>
        <taxon>Pseudomonadales</taxon>
        <taxon>Pseudomonadaceae</taxon>
        <taxon>Pseudomonas</taxon>
    </lineage>
</organism>
<dbReference type="Proteomes" id="UP000317901">
    <property type="component" value="Unassembled WGS sequence"/>
</dbReference>
<dbReference type="AlphaFoldDB" id="A0A5C5PR52"/>
<name>A0A5C5PR52_9PSED</name>
<comment type="caution">
    <text evidence="1">The sequence shown here is derived from an EMBL/GenBank/DDBJ whole genome shotgun (WGS) entry which is preliminary data.</text>
</comment>
<feature type="non-terminal residue" evidence="1">
    <location>
        <position position="87"/>
    </location>
</feature>